<dbReference type="RefSeq" id="WP_061916948.1">
    <property type="nucleotide sequence ID" value="NZ_DF967971.1"/>
</dbReference>
<dbReference type="EMBL" id="LGHJ01000029">
    <property type="protein sequence ID" value="KPL70810.1"/>
    <property type="molecule type" value="Genomic_DNA"/>
</dbReference>
<keyword evidence="3" id="KW-1185">Reference proteome</keyword>
<evidence type="ECO:0000313" key="3">
    <source>
        <dbReference type="Proteomes" id="UP000050514"/>
    </source>
</evidence>
<keyword evidence="1" id="KW-0812">Transmembrane</keyword>
<proteinExistence type="predicted"/>
<dbReference type="AlphaFoldDB" id="A0A0N8GKW2"/>
<comment type="caution">
    <text evidence="2">The sequence shown here is derived from an EMBL/GenBank/DDBJ whole genome shotgun (WGS) entry which is preliminary data.</text>
</comment>
<organism evidence="2 3">
    <name type="scientific">Bellilinea caldifistulae</name>
    <dbReference type="NCBI Taxonomy" id="360411"/>
    <lineage>
        <taxon>Bacteria</taxon>
        <taxon>Bacillati</taxon>
        <taxon>Chloroflexota</taxon>
        <taxon>Anaerolineae</taxon>
        <taxon>Anaerolineales</taxon>
        <taxon>Anaerolineaceae</taxon>
        <taxon>Bellilinea</taxon>
    </lineage>
</organism>
<accession>A0A0N8GKW2</accession>
<feature type="transmembrane region" description="Helical" evidence="1">
    <location>
        <begin position="26"/>
        <end position="46"/>
    </location>
</feature>
<feature type="transmembrane region" description="Helical" evidence="1">
    <location>
        <begin position="53"/>
        <end position="75"/>
    </location>
</feature>
<dbReference type="OrthoDB" id="9994586at2"/>
<evidence type="ECO:0000256" key="1">
    <source>
        <dbReference type="SAM" id="Phobius"/>
    </source>
</evidence>
<keyword evidence="1" id="KW-1133">Transmembrane helix</keyword>
<keyword evidence="1" id="KW-0472">Membrane</keyword>
<gene>
    <name evidence="2" type="ORF">AC812_16860</name>
</gene>
<reference evidence="2 3" key="1">
    <citation type="submission" date="2015-07" db="EMBL/GenBank/DDBJ databases">
        <title>Draft genome of Bellilinea caldifistulae DSM 17877.</title>
        <authorList>
            <person name="Hemp J."/>
            <person name="Ward L.M."/>
            <person name="Pace L.A."/>
            <person name="Fischer W.W."/>
        </authorList>
    </citation>
    <scope>NUCLEOTIDE SEQUENCE [LARGE SCALE GENOMIC DNA]</scope>
    <source>
        <strain evidence="2 3">GOMI-1</strain>
    </source>
</reference>
<sequence>MFYVIVALWAIGCVACWLLRRVQRKVLTATCVAVPLVGVVVSLILMNLHAKGIAIAALLVSVYFFVILLSTLLTYRNQRSL</sequence>
<dbReference type="Proteomes" id="UP000050514">
    <property type="component" value="Unassembled WGS sequence"/>
</dbReference>
<name>A0A0N8GKW2_9CHLR</name>
<protein>
    <submittedName>
        <fullName evidence="2">Uncharacterized protein</fullName>
    </submittedName>
</protein>
<evidence type="ECO:0000313" key="2">
    <source>
        <dbReference type="EMBL" id="KPL70810.1"/>
    </source>
</evidence>